<keyword evidence="3 5" id="KW-0238">DNA-binding</keyword>
<dbReference type="GO" id="GO:0009089">
    <property type="term" value="P:lysine biosynthetic process via diaminopimelate"/>
    <property type="evidence" value="ECO:0007669"/>
    <property type="project" value="TreeGrafter"/>
</dbReference>
<dbReference type="SUPFAM" id="SSF46785">
    <property type="entry name" value="Winged helix' DNA-binding domain"/>
    <property type="match status" value="1"/>
</dbReference>
<dbReference type="NCBIfam" id="NF008239">
    <property type="entry name" value="PRK11013.1"/>
    <property type="match status" value="1"/>
</dbReference>
<dbReference type="Pfam" id="PF03466">
    <property type="entry name" value="LysR_substrate"/>
    <property type="match status" value="1"/>
</dbReference>
<organism evidence="5 6">
    <name type="scientific">Pseudomonas fluorescens</name>
    <dbReference type="NCBI Taxonomy" id="294"/>
    <lineage>
        <taxon>Bacteria</taxon>
        <taxon>Pseudomonadati</taxon>
        <taxon>Pseudomonadota</taxon>
        <taxon>Gammaproteobacteria</taxon>
        <taxon>Pseudomonadales</taxon>
        <taxon>Pseudomonadaceae</taxon>
        <taxon>Pseudomonas</taxon>
    </lineage>
</organism>
<reference evidence="5 6" key="1">
    <citation type="submission" date="2018-06" db="EMBL/GenBank/DDBJ databases">
        <authorList>
            <consortium name="Pathogen Informatics"/>
            <person name="Doyle S."/>
        </authorList>
    </citation>
    <scope>NUCLEOTIDE SEQUENCE [LARGE SCALE GENOMIC DNA]</scope>
    <source>
        <strain evidence="5 6">NCTC10038</strain>
    </source>
</reference>
<dbReference type="InterPro" id="IPR036388">
    <property type="entry name" value="WH-like_DNA-bd_sf"/>
</dbReference>
<dbReference type="GeneID" id="61639154"/>
<dbReference type="InterPro" id="IPR005119">
    <property type="entry name" value="LysR_subst-bd"/>
</dbReference>
<dbReference type="PROSITE" id="PS50931">
    <property type="entry name" value="HTH_LYSR"/>
    <property type="match status" value="1"/>
</dbReference>
<dbReference type="InterPro" id="IPR000847">
    <property type="entry name" value="LysR_HTH_N"/>
</dbReference>
<dbReference type="EMBL" id="LS483372">
    <property type="protein sequence ID" value="SQF91833.1"/>
    <property type="molecule type" value="Genomic_DNA"/>
</dbReference>
<dbReference type="RefSeq" id="WP_053255899.1">
    <property type="nucleotide sequence ID" value="NZ_CBCRXZ010000002.1"/>
</dbReference>
<evidence type="ECO:0000256" key="1">
    <source>
        <dbReference type="ARBA" id="ARBA00009437"/>
    </source>
</evidence>
<proteinExistence type="inferred from homology"/>
<evidence type="ECO:0000313" key="6">
    <source>
        <dbReference type="Proteomes" id="UP000248640"/>
    </source>
</evidence>
<sequence length="307" mass="34164">MNFSFRHVEVFWAVMTTGSATGAAELLHTSQPTISRELSRFETLTQLTLFKRAGAKLIPTEHGLMLFDEVQRSYVGLARVKNAVEAIRHFRQGQISLTCIPAFSNALLPQVCQDFCSEFPGVSINITPQESPALEESLTAQRYHLGLTETLETPPGTYIETLLNLDVVCVLPSYHELNAKTVLTPQDFEGQNFVYLAADDPYRRKTDAIFHQSGIERRLAVETHSASAVCATVNLGVGVAIVNPITALDYVGRGLQIRRFSHSISYCVSVVRPLHRPESSTVEHFVDSLRKNCQQISARLEGLDKFK</sequence>
<evidence type="ECO:0000256" key="3">
    <source>
        <dbReference type="ARBA" id="ARBA00023125"/>
    </source>
</evidence>
<evidence type="ECO:0000256" key="2">
    <source>
        <dbReference type="ARBA" id="ARBA00023015"/>
    </source>
</evidence>
<dbReference type="GO" id="GO:0043565">
    <property type="term" value="F:sequence-specific DNA binding"/>
    <property type="evidence" value="ECO:0007669"/>
    <property type="project" value="TreeGrafter"/>
</dbReference>
<dbReference type="PANTHER" id="PTHR30427:SF1">
    <property type="entry name" value="TRANSCRIPTIONAL ACTIVATOR PROTEIN LYSR"/>
    <property type="match status" value="1"/>
</dbReference>
<dbReference type="Pfam" id="PF00126">
    <property type="entry name" value="HTH_1"/>
    <property type="match status" value="1"/>
</dbReference>
<keyword evidence="2" id="KW-0805">Transcription regulation</keyword>
<dbReference type="Gene3D" id="1.10.10.10">
    <property type="entry name" value="Winged helix-like DNA-binding domain superfamily/Winged helix DNA-binding domain"/>
    <property type="match status" value="1"/>
</dbReference>
<dbReference type="InterPro" id="IPR036390">
    <property type="entry name" value="WH_DNA-bd_sf"/>
</dbReference>
<dbReference type="SUPFAM" id="SSF53850">
    <property type="entry name" value="Periplasmic binding protein-like II"/>
    <property type="match status" value="1"/>
</dbReference>
<comment type="similarity">
    <text evidence="1">Belongs to the LysR transcriptional regulatory family.</text>
</comment>
<evidence type="ECO:0000313" key="5">
    <source>
        <dbReference type="EMBL" id="SQF91833.1"/>
    </source>
</evidence>
<dbReference type="GO" id="GO:0010628">
    <property type="term" value="P:positive regulation of gene expression"/>
    <property type="evidence" value="ECO:0007669"/>
    <property type="project" value="TreeGrafter"/>
</dbReference>
<evidence type="ECO:0000256" key="4">
    <source>
        <dbReference type="ARBA" id="ARBA00023163"/>
    </source>
</evidence>
<dbReference type="Proteomes" id="UP000248640">
    <property type="component" value="Chromosome 1"/>
</dbReference>
<accession>A0A1T2ZD67</accession>
<keyword evidence="4" id="KW-0804">Transcription</keyword>
<gene>
    <name evidence="5" type="primary">lysR</name>
    <name evidence="5" type="ORF">NCTC10038_03260</name>
</gene>
<dbReference type="AlphaFoldDB" id="A0A1T2ZD67"/>
<protein>
    <submittedName>
        <fullName evidence="5">DNA-binding transcriptional regulator LysR</fullName>
    </submittedName>
</protein>
<dbReference type="PANTHER" id="PTHR30427">
    <property type="entry name" value="TRANSCRIPTIONAL ACTIVATOR PROTEIN LYSR"/>
    <property type="match status" value="1"/>
</dbReference>
<dbReference type="GO" id="GO:0003700">
    <property type="term" value="F:DNA-binding transcription factor activity"/>
    <property type="evidence" value="ECO:0007669"/>
    <property type="project" value="InterPro"/>
</dbReference>
<dbReference type="Gene3D" id="3.40.190.290">
    <property type="match status" value="1"/>
</dbReference>
<name>A0A1T2ZD67_PSEFL</name>